<evidence type="ECO:0000313" key="2">
    <source>
        <dbReference type="EMBL" id="RZT90140.1"/>
    </source>
</evidence>
<comment type="caution">
    <text evidence="2">The sequence shown here is derived from an EMBL/GenBank/DDBJ whole genome shotgun (WGS) entry which is preliminary data.</text>
</comment>
<dbReference type="EMBL" id="SHKM01000001">
    <property type="protein sequence ID" value="RZT90140.1"/>
    <property type="molecule type" value="Genomic_DNA"/>
</dbReference>
<keyword evidence="3" id="KW-1185">Reference proteome</keyword>
<organism evidence="2 3">
    <name type="scientific">Azospira oryzae</name>
    <dbReference type="NCBI Taxonomy" id="146939"/>
    <lineage>
        <taxon>Bacteria</taxon>
        <taxon>Pseudomonadati</taxon>
        <taxon>Pseudomonadota</taxon>
        <taxon>Betaproteobacteria</taxon>
        <taxon>Rhodocyclales</taxon>
        <taxon>Rhodocyclaceae</taxon>
        <taxon>Azospira</taxon>
    </lineage>
</organism>
<reference evidence="2 3" key="1">
    <citation type="submission" date="2019-02" db="EMBL/GenBank/DDBJ databases">
        <title>Genomic Encyclopedia of Type Strains, Phase IV (KMG-IV): sequencing the most valuable type-strain genomes for metagenomic binning, comparative biology and taxonomic classification.</title>
        <authorList>
            <person name="Goeker M."/>
        </authorList>
    </citation>
    <scope>NUCLEOTIDE SEQUENCE [LARGE SCALE GENOMIC DNA]</scope>
    <source>
        <strain evidence="2 3">DSM 21223</strain>
    </source>
</reference>
<gene>
    <name evidence="2" type="ORF">EV678_0951</name>
</gene>
<feature type="chain" id="PRO_5045227288" evidence="1">
    <location>
        <begin position="22"/>
        <end position="127"/>
    </location>
</feature>
<dbReference type="RefSeq" id="WP_130458686.1">
    <property type="nucleotide sequence ID" value="NZ_SHKM01000001.1"/>
</dbReference>
<feature type="signal peptide" evidence="1">
    <location>
        <begin position="1"/>
        <end position="21"/>
    </location>
</feature>
<accession>A0ABY0IRD3</accession>
<dbReference type="Proteomes" id="UP000292136">
    <property type="component" value="Unassembled WGS sequence"/>
</dbReference>
<name>A0ABY0IRD3_9RHOO</name>
<evidence type="ECO:0000313" key="3">
    <source>
        <dbReference type="Proteomes" id="UP000292136"/>
    </source>
</evidence>
<protein>
    <submittedName>
        <fullName evidence="2">Uncharacterized protein</fullName>
    </submittedName>
</protein>
<proteinExistence type="predicted"/>
<evidence type="ECO:0000256" key="1">
    <source>
        <dbReference type="SAM" id="SignalP"/>
    </source>
</evidence>
<keyword evidence="1" id="KW-0732">Signal</keyword>
<sequence length="127" mass="13072">MKKLHTLASSLLLAAALAAPAAVMAHAEHGQPQYGGIFAEAGEAQLELVNQAGKVALYVTQHGAPVPVQGGKARLTVLEGGAKRELQLAPAAENRLEAAASLKPGAKVVAAVELPGRKPLQARFEVK</sequence>